<dbReference type="InterPro" id="IPR002528">
    <property type="entry name" value="MATE_fam"/>
</dbReference>
<dbReference type="Pfam" id="PF01554">
    <property type="entry name" value="MatE"/>
    <property type="match status" value="2"/>
</dbReference>
<evidence type="ECO:0000256" key="4">
    <source>
        <dbReference type="ARBA" id="ARBA00022448"/>
    </source>
</evidence>
<evidence type="ECO:0000256" key="2">
    <source>
        <dbReference type="ARBA" id="ARBA00008417"/>
    </source>
</evidence>
<dbReference type="InterPro" id="IPR051327">
    <property type="entry name" value="MATE_MepA_subfamily"/>
</dbReference>
<feature type="transmembrane region" description="Helical" evidence="10">
    <location>
        <begin position="51"/>
        <end position="84"/>
    </location>
</feature>
<evidence type="ECO:0000256" key="10">
    <source>
        <dbReference type="SAM" id="Phobius"/>
    </source>
</evidence>
<gene>
    <name evidence="11" type="ORF">NMU02_07825</name>
</gene>
<evidence type="ECO:0000256" key="3">
    <source>
        <dbReference type="ARBA" id="ARBA00022106"/>
    </source>
</evidence>
<evidence type="ECO:0000256" key="1">
    <source>
        <dbReference type="ARBA" id="ARBA00004651"/>
    </source>
</evidence>
<keyword evidence="9" id="KW-0046">Antibiotic resistance</keyword>
<comment type="caution">
    <text evidence="11">The sequence shown here is derived from an EMBL/GenBank/DDBJ whole genome shotgun (WGS) entry which is preliminary data.</text>
</comment>
<feature type="transmembrane region" description="Helical" evidence="10">
    <location>
        <begin position="360"/>
        <end position="378"/>
    </location>
</feature>
<evidence type="ECO:0000256" key="6">
    <source>
        <dbReference type="ARBA" id="ARBA00022692"/>
    </source>
</evidence>
<feature type="transmembrane region" description="Helical" evidence="10">
    <location>
        <begin position="96"/>
        <end position="119"/>
    </location>
</feature>
<dbReference type="NCBIfam" id="TIGR00797">
    <property type="entry name" value="matE"/>
    <property type="match status" value="1"/>
</dbReference>
<proteinExistence type="inferred from homology"/>
<feature type="transmembrane region" description="Helical" evidence="10">
    <location>
        <begin position="422"/>
        <end position="442"/>
    </location>
</feature>
<dbReference type="CDD" id="cd13143">
    <property type="entry name" value="MATE_MepA_like"/>
    <property type="match status" value="1"/>
</dbReference>
<keyword evidence="6 10" id="KW-0812">Transmembrane</keyword>
<dbReference type="InterPro" id="IPR048279">
    <property type="entry name" value="MdtK-like"/>
</dbReference>
<protein>
    <recommendedName>
        <fullName evidence="3">Multidrug export protein MepA</fullName>
    </recommendedName>
</protein>
<evidence type="ECO:0000313" key="11">
    <source>
        <dbReference type="EMBL" id="MCP9611995.1"/>
    </source>
</evidence>
<evidence type="ECO:0000256" key="8">
    <source>
        <dbReference type="ARBA" id="ARBA00023136"/>
    </source>
</evidence>
<dbReference type="EMBL" id="JANDHW010000006">
    <property type="protein sequence ID" value="MCP9611995.1"/>
    <property type="molecule type" value="Genomic_DNA"/>
</dbReference>
<sequence>MTDTNSPLVLGTRPIGKLLIEYSIPAIIGMTVTSLYNIIDSIFIGHGVGPLAITGLAITFPLMNLVIAFCTLVAVGGATISSIYLGQKNTERATEVLHNVFILCIVHAVCFGAITYVFLDPILMFFGASTETLPYARDFMQIILLGSPISFVFIGLNNIMRATGYPKKAMLSSLFTVGANIIIAPIFIFWMEWGMRGAAFATILSQVCGMIWILNHFYNKKSFIHFEKGDYKLKKRIILSIYAIGMSPFLMNACACIVVIIINTSLRSYGGDLAIGAYGIVNRMLTLFVMIVMGLSQGMQPIIGYNYGARQFDRVRTTLRYCILAGVSITTFGFLISEIFPHAVVAMFTNSAELTELANTGLRIACLMFPLVGCQIIISNFFQSIGKSQVSIFLSLSRQLLFLIPCLIILPKHYGTTGIWASMPASDFIASVIAVITLFIHFNRIKKKNTKEININV</sequence>
<feature type="transmembrane region" description="Helical" evidence="10">
    <location>
        <begin position="239"/>
        <end position="262"/>
    </location>
</feature>
<dbReference type="PANTHER" id="PTHR43823">
    <property type="entry name" value="SPORULATION PROTEIN YKVU"/>
    <property type="match status" value="1"/>
</dbReference>
<accession>A0ABT1MH90</accession>
<dbReference type="PANTHER" id="PTHR43823:SF3">
    <property type="entry name" value="MULTIDRUG EXPORT PROTEIN MEPA"/>
    <property type="match status" value="1"/>
</dbReference>
<comment type="similarity">
    <text evidence="2">Belongs to the multi antimicrobial extrusion (MATE) (TC 2.A.66.1) family. MepA subfamily.</text>
</comment>
<organism evidence="11 12">
    <name type="scientific">Coprobacter tertius</name>
    <dbReference type="NCBI Taxonomy" id="2944915"/>
    <lineage>
        <taxon>Bacteria</taxon>
        <taxon>Pseudomonadati</taxon>
        <taxon>Bacteroidota</taxon>
        <taxon>Bacteroidia</taxon>
        <taxon>Bacteroidales</taxon>
        <taxon>Barnesiellaceae</taxon>
        <taxon>Coprobacter</taxon>
    </lineage>
</organism>
<evidence type="ECO:0000256" key="5">
    <source>
        <dbReference type="ARBA" id="ARBA00022475"/>
    </source>
</evidence>
<name>A0ABT1MH90_9BACT</name>
<keyword evidence="4" id="KW-0813">Transport</keyword>
<dbReference type="Proteomes" id="UP001205603">
    <property type="component" value="Unassembled WGS sequence"/>
</dbReference>
<dbReference type="InterPro" id="IPR045070">
    <property type="entry name" value="MATE_MepA-like"/>
</dbReference>
<keyword evidence="5" id="KW-1003">Cell membrane</keyword>
<reference evidence="11 12" key="1">
    <citation type="submission" date="2022-07" db="EMBL/GenBank/DDBJ databases">
        <title>Fecal culturing of patients with breast cancer.</title>
        <authorList>
            <person name="Teng N.M.Y."/>
            <person name="Kiu R."/>
            <person name="Evans R."/>
            <person name="Baker D.J."/>
            <person name="Zenner C."/>
            <person name="Robinson S.D."/>
            <person name="Hall L.J."/>
        </authorList>
    </citation>
    <scope>NUCLEOTIDE SEQUENCE [LARGE SCALE GENOMIC DNA]</scope>
    <source>
        <strain evidence="11 12">LH1063</strain>
    </source>
</reference>
<evidence type="ECO:0000256" key="7">
    <source>
        <dbReference type="ARBA" id="ARBA00022989"/>
    </source>
</evidence>
<feature type="transmembrane region" description="Helical" evidence="10">
    <location>
        <begin position="390"/>
        <end position="410"/>
    </location>
</feature>
<feature type="transmembrane region" description="Helical" evidence="10">
    <location>
        <begin position="18"/>
        <end position="39"/>
    </location>
</feature>
<keyword evidence="12" id="KW-1185">Reference proteome</keyword>
<comment type="subcellular location">
    <subcellularLocation>
        <location evidence="1">Cell membrane</location>
        <topology evidence="1">Multi-pass membrane protein</topology>
    </subcellularLocation>
</comment>
<dbReference type="PIRSF" id="PIRSF006603">
    <property type="entry name" value="DinF"/>
    <property type="match status" value="1"/>
</dbReference>
<feature type="transmembrane region" description="Helical" evidence="10">
    <location>
        <begin position="171"/>
        <end position="191"/>
    </location>
</feature>
<feature type="transmembrane region" description="Helical" evidence="10">
    <location>
        <begin position="274"/>
        <end position="296"/>
    </location>
</feature>
<feature type="transmembrane region" description="Helical" evidence="10">
    <location>
        <begin position="139"/>
        <end position="159"/>
    </location>
</feature>
<evidence type="ECO:0000256" key="9">
    <source>
        <dbReference type="ARBA" id="ARBA00023251"/>
    </source>
</evidence>
<feature type="transmembrane region" description="Helical" evidence="10">
    <location>
        <begin position="317"/>
        <end position="340"/>
    </location>
</feature>
<dbReference type="RefSeq" id="WP_255027206.1">
    <property type="nucleotide sequence ID" value="NZ_JANDHW010000006.1"/>
</dbReference>
<keyword evidence="8 10" id="KW-0472">Membrane</keyword>
<evidence type="ECO:0000313" key="12">
    <source>
        <dbReference type="Proteomes" id="UP001205603"/>
    </source>
</evidence>
<keyword evidence="7 10" id="KW-1133">Transmembrane helix</keyword>
<feature type="transmembrane region" description="Helical" evidence="10">
    <location>
        <begin position="197"/>
        <end position="218"/>
    </location>
</feature>